<name>A0A4S8KP92_DENBC</name>
<reference evidence="2 3" key="1">
    <citation type="journal article" date="2019" name="Nat. Ecol. Evol.">
        <title>Megaphylogeny resolves global patterns of mushroom evolution.</title>
        <authorList>
            <person name="Varga T."/>
            <person name="Krizsan K."/>
            <person name="Foldi C."/>
            <person name="Dima B."/>
            <person name="Sanchez-Garcia M."/>
            <person name="Sanchez-Ramirez S."/>
            <person name="Szollosi G.J."/>
            <person name="Szarkandi J.G."/>
            <person name="Papp V."/>
            <person name="Albert L."/>
            <person name="Andreopoulos W."/>
            <person name="Angelini C."/>
            <person name="Antonin V."/>
            <person name="Barry K.W."/>
            <person name="Bougher N.L."/>
            <person name="Buchanan P."/>
            <person name="Buyck B."/>
            <person name="Bense V."/>
            <person name="Catcheside P."/>
            <person name="Chovatia M."/>
            <person name="Cooper J."/>
            <person name="Damon W."/>
            <person name="Desjardin D."/>
            <person name="Finy P."/>
            <person name="Geml J."/>
            <person name="Haridas S."/>
            <person name="Hughes K."/>
            <person name="Justo A."/>
            <person name="Karasinski D."/>
            <person name="Kautmanova I."/>
            <person name="Kiss B."/>
            <person name="Kocsube S."/>
            <person name="Kotiranta H."/>
            <person name="LaButti K.M."/>
            <person name="Lechner B.E."/>
            <person name="Liimatainen K."/>
            <person name="Lipzen A."/>
            <person name="Lukacs Z."/>
            <person name="Mihaltcheva S."/>
            <person name="Morgado L.N."/>
            <person name="Niskanen T."/>
            <person name="Noordeloos M.E."/>
            <person name="Ohm R.A."/>
            <person name="Ortiz-Santana B."/>
            <person name="Ovrebo C."/>
            <person name="Racz N."/>
            <person name="Riley R."/>
            <person name="Savchenko A."/>
            <person name="Shiryaev A."/>
            <person name="Soop K."/>
            <person name="Spirin V."/>
            <person name="Szebenyi C."/>
            <person name="Tomsovsky M."/>
            <person name="Tulloss R.E."/>
            <person name="Uehling J."/>
            <person name="Grigoriev I.V."/>
            <person name="Vagvolgyi C."/>
            <person name="Papp T."/>
            <person name="Martin F.M."/>
            <person name="Miettinen O."/>
            <person name="Hibbett D.S."/>
            <person name="Nagy L.G."/>
        </authorList>
    </citation>
    <scope>NUCLEOTIDE SEQUENCE [LARGE SCALE GENOMIC DNA]</scope>
    <source>
        <strain evidence="2 3">CBS 962.96</strain>
    </source>
</reference>
<feature type="domain" description="Heterokaryon incompatibility" evidence="1">
    <location>
        <begin position="21"/>
        <end position="116"/>
    </location>
</feature>
<dbReference type="PANTHER" id="PTHR10622">
    <property type="entry name" value="HET DOMAIN-CONTAINING PROTEIN"/>
    <property type="match status" value="1"/>
</dbReference>
<evidence type="ECO:0000259" key="1">
    <source>
        <dbReference type="Pfam" id="PF06985"/>
    </source>
</evidence>
<sequence>MINTSSLKIKDFEDGASIPHYAILSHTWGAEEIGYHEFDQLMYRQRQGTRAKPAYHKIVEACVTAQSNGLGYLWVDTCCIDQEDQTDVHRNVKNMYSYYRNSRICYAYLVDTDMQEVAESRFGQSRWFTRGWTLQELLAPPEVIFFDSKWVHIGTRTTLCAEISSVTGIPEDIVRGSTSFLDVDVQERMSWSVLRKTTRSVDRAYCLFGILGVSIEPDYTEDLVTAITRLQEAFFERYPEKRSEFAGDGVDLLKMLTRRSHRARYS</sequence>
<proteinExistence type="predicted"/>
<gene>
    <name evidence="2" type="ORF">K435DRAFT_738436</name>
</gene>
<dbReference type="Proteomes" id="UP000297245">
    <property type="component" value="Unassembled WGS sequence"/>
</dbReference>
<dbReference type="InterPro" id="IPR010730">
    <property type="entry name" value="HET"/>
</dbReference>
<keyword evidence="3" id="KW-1185">Reference proteome</keyword>
<dbReference type="AlphaFoldDB" id="A0A4S8KP92"/>
<organism evidence="2 3">
    <name type="scientific">Dendrothele bispora (strain CBS 962.96)</name>
    <dbReference type="NCBI Taxonomy" id="1314807"/>
    <lineage>
        <taxon>Eukaryota</taxon>
        <taxon>Fungi</taxon>
        <taxon>Dikarya</taxon>
        <taxon>Basidiomycota</taxon>
        <taxon>Agaricomycotina</taxon>
        <taxon>Agaricomycetes</taxon>
        <taxon>Agaricomycetidae</taxon>
        <taxon>Agaricales</taxon>
        <taxon>Agaricales incertae sedis</taxon>
        <taxon>Dendrothele</taxon>
    </lineage>
</organism>
<evidence type="ECO:0000313" key="2">
    <source>
        <dbReference type="EMBL" id="THU77449.1"/>
    </source>
</evidence>
<dbReference type="OrthoDB" id="674604at2759"/>
<dbReference type="EMBL" id="ML180432">
    <property type="protein sequence ID" value="THU77449.1"/>
    <property type="molecule type" value="Genomic_DNA"/>
</dbReference>
<dbReference type="Pfam" id="PF06985">
    <property type="entry name" value="HET"/>
    <property type="match status" value="1"/>
</dbReference>
<dbReference type="PANTHER" id="PTHR10622:SF10">
    <property type="entry name" value="HET DOMAIN-CONTAINING PROTEIN"/>
    <property type="match status" value="1"/>
</dbReference>
<protein>
    <submittedName>
        <fullName evidence="2">HET-domain-containing protein</fullName>
    </submittedName>
</protein>
<accession>A0A4S8KP92</accession>
<evidence type="ECO:0000313" key="3">
    <source>
        <dbReference type="Proteomes" id="UP000297245"/>
    </source>
</evidence>